<evidence type="ECO:0000313" key="2">
    <source>
        <dbReference type="Proteomes" id="UP000285317"/>
    </source>
</evidence>
<evidence type="ECO:0008006" key="3">
    <source>
        <dbReference type="Google" id="ProtNLM"/>
    </source>
</evidence>
<dbReference type="RefSeq" id="WP_127887899.1">
    <property type="nucleotide sequence ID" value="NZ_CP028137.1"/>
</dbReference>
<name>A0A3T0T4D9_9MICO</name>
<dbReference type="Proteomes" id="UP000285317">
    <property type="component" value="Chromosome"/>
</dbReference>
<evidence type="ECO:0000313" key="1">
    <source>
        <dbReference type="EMBL" id="AZZ53415.1"/>
    </source>
</evidence>
<protein>
    <recommendedName>
        <fullName evidence="3">DUF2218 domain-containing protein</fullName>
    </recommendedName>
</protein>
<dbReference type="EMBL" id="CP028137">
    <property type="protein sequence ID" value="AZZ53415.1"/>
    <property type="molecule type" value="Genomic_DNA"/>
</dbReference>
<sequence>MIALRADVGGLDSRALPELLRRLRRHRHVQVGERQWIAVLPEVGSVLLTDGAELVLDVLVERRALLPIVIDALEAELRRDGFRERLALRWSTPDVVPVPLR</sequence>
<accession>A0A3T0T4D9</accession>
<gene>
    <name evidence="1" type="ORF">C1I64_16145</name>
</gene>
<dbReference type="KEGG" id="rfs:C1I64_16145"/>
<dbReference type="AlphaFoldDB" id="A0A3T0T4D9"/>
<reference evidence="1 2" key="1">
    <citation type="submission" date="2018-03" db="EMBL/GenBank/DDBJ databases">
        <title>Bacteriophage NCPPB3778 and a type I-E CRISPR drive the evolution of the US Biological Select Agent, Rathayibacter toxicus.</title>
        <authorList>
            <person name="Davis E.W.II."/>
            <person name="Tabima J.F."/>
            <person name="Weisberg A.J."/>
            <person name="Dantas Lopes L."/>
            <person name="Wiseman M.S."/>
            <person name="Wiseman M.S."/>
            <person name="Pupko T."/>
            <person name="Belcher M.S."/>
            <person name="Sechler A.J."/>
            <person name="Tancos M.A."/>
            <person name="Schroeder B.K."/>
            <person name="Murray T.D."/>
            <person name="Luster D.G."/>
            <person name="Schneider W.L."/>
            <person name="Rogers E."/>
            <person name="Andreote F.D."/>
            <person name="Grunwald N.J."/>
            <person name="Putnam M.L."/>
            <person name="Chang J.H."/>
        </authorList>
    </citation>
    <scope>NUCLEOTIDE SEQUENCE [LARGE SCALE GENOMIC DNA]</scope>
    <source>
        <strain evidence="1 2">DSM 15932</strain>
    </source>
</reference>
<organism evidence="1 2">
    <name type="scientific">Rathayibacter festucae DSM 15932</name>
    <dbReference type="NCBI Taxonomy" id="1328866"/>
    <lineage>
        <taxon>Bacteria</taxon>
        <taxon>Bacillati</taxon>
        <taxon>Actinomycetota</taxon>
        <taxon>Actinomycetes</taxon>
        <taxon>Micrococcales</taxon>
        <taxon>Microbacteriaceae</taxon>
        <taxon>Rathayibacter</taxon>
    </lineage>
</organism>
<proteinExistence type="predicted"/>